<dbReference type="CDD" id="cd00200">
    <property type="entry name" value="WD40"/>
    <property type="match status" value="1"/>
</dbReference>
<feature type="compositionally biased region" description="Polar residues" evidence="5">
    <location>
        <begin position="888"/>
        <end position="897"/>
    </location>
</feature>
<dbReference type="Pfam" id="PF11816">
    <property type="entry name" value="DUF3337"/>
    <property type="match status" value="1"/>
</dbReference>
<feature type="compositionally biased region" description="Polar residues" evidence="5">
    <location>
        <begin position="943"/>
        <end position="954"/>
    </location>
</feature>
<dbReference type="PROSITE" id="PS50082">
    <property type="entry name" value="WD_REPEATS_2"/>
    <property type="match status" value="4"/>
</dbReference>
<evidence type="ECO:0000256" key="4">
    <source>
        <dbReference type="PROSITE-ProRule" id="PRU00221"/>
    </source>
</evidence>
<feature type="compositionally biased region" description="Polar residues" evidence="5">
    <location>
        <begin position="977"/>
        <end position="987"/>
    </location>
</feature>
<dbReference type="SMART" id="SM00320">
    <property type="entry name" value="WD40"/>
    <property type="match status" value="8"/>
</dbReference>
<sequence>MPPARRRVSYVIPSSLEPMPRLQLPPHSVPRNGVAGPLLVPYNDPSSPGLSSGSNSGFSHPRHRLGVASLALDVSTSLVGHSYPEGILYTGGRDGLVISWDLDIPTRRRTHRYGVAEGSSGGSTRRWEIMTNWADDIIEEEDDGEELPSDGDVLGEVTGRARRRPNGVQNTIPEEEQWEVDEEALEARKANPPATQFRQCAQLHSDWVNDILLCNMNQTLVSASSDGTVRAWNPHAVDNAEPTTIGTHEDYVRCLTQSRVQHWVASGSFDRTIKLWDLNGGGSPTSPLVTLSAPESSGPKASIYAVATDPYGSIITSGSPERVVRMWDPRSGKRVGKLVGHTDNIRAMLLSDDAKYLLTGSADASVKLWSLSSQRCLHTFTHHTESVWSLFSQHPSLEIFYSGDRSGIVCKVDVESCTDVSEGECIVVCQDTSERVGGGSSPEGVNKIVAMDDSYLWTASGSSSFRRWKVPQRRAVRAAALSSVRDGTLVESPPSESDDQIPRSAARASIDFSRVTPGTPPHPGSVHGRTRTSSPPPTNRSHRASLSPSLSPSLMSANSVAPQEPDPYGEREGEETWYGIPFESLVHLTSPHDSFVGFNTHSSFARGHDPEIATLYSAASIMSMPRLSHPPPTALASTVPRSNSPFLSSRIRLGEDAQTLHPATRARAAFEEREVAADAVPYNHEPDDVVQGEHGLVRCAMLNDRVHVLTVDTAGEVAVWDVIRGVCRGRFVSEDVAAASGGSSAASVSADGDSARDWSPREALETVRERIEGEAVVQSWASVDTKTGVLTVHLNERCFEAEIYADEVGYTPDRRHGEEQRLNIGKWVLRNLFAGFIREEQRLHSRRSRDAENASRLHRGTAPTHIDINGSPERRRRSISDASRRSHATLQSPRSTCVVSSPNMVPAMSPAISAAPRTPLLTPLIPINMGLRDSSALSPIPQSPSDVTPMPQRSHTLDTSTSSPPSSDYFSLRTRRISISTAGSTTAPDDFSSWGKDPGLQTPTTPSAGGLMGRLKAFGNKSSKRQASEVGASTPGGTLQGADTMTTTGGESAQAVHKSPAQALLSGPINPPPASDAPPLPIPPQMHLIISEEAVSGWTTIYRGQVASIANDARTLEEVMPFWLLEYLLTNRAPSAPVTKISFVLLPFPHTDPHEMLPELLNTAQSKLTASRFLRVRKLTNHVQDKLDKMAGSHGPTSPNTPRSSFDTRASGGRHRDEHRPRAEDLYEIVCNDIVLPLDMTLAAVRQFVWRQGGELSMYYRRKAIHPVHLHH</sequence>
<dbReference type="STRING" id="1314783.A0A165L8H8"/>
<dbReference type="AlphaFoldDB" id="A0A165L8H8"/>
<feature type="compositionally biased region" description="Polar residues" evidence="5">
    <location>
        <begin position="1035"/>
        <end position="1051"/>
    </location>
</feature>
<dbReference type="InterPro" id="IPR021772">
    <property type="entry name" value="WDR48/Bun107"/>
</dbReference>
<dbReference type="EMBL" id="KV429142">
    <property type="protein sequence ID" value="KZT64082.1"/>
    <property type="molecule type" value="Genomic_DNA"/>
</dbReference>
<dbReference type="InterPro" id="IPR051246">
    <property type="entry name" value="WDR48"/>
</dbReference>
<dbReference type="InterPro" id="IPR001680">
    <property type="entry name" value="WD40_rpt"/>
</dbReference>
<feature type="region of interest" description="Disordered" evidence="5">
    <location>
        <begin position="35"/>
        <end position="59"/>
    </location>
</feature>
<accession>A0A165L8H8</accession>
<dbReference type="Proteomes" id="UP000076727">
    <property type="component" value="Unassembled WGS sequence"/>
</dbReference>
<feature type="region of interest" description="Disordered" evidence="5">
    <location>
        <begin position="1187"/>
        <end position="1219"/>
    </location>
</feature>
<evidence type="ECO:0000256" key="2">
    <source>
        <dbReference type="ARBA" id="ARBA00022574"/>
    </source>
</evidence>
<proteinExistence type="inferred from homology"/>
<dbReference type="InterPro" id="IPR015943">
    <property type="entry name" value="WD40/YVTN_repeat-like_dom_sf"/>
</dbReference>
<gene>
    <name evidence="6" type="ORF">DAEQUDRAFT_733096</name>
</gene>
<keyword evidence="2 4" id="KW-0853">WD repeat</keyword>
<dbReference type="PRINTS" id="PR00320">
    <property type="entry name" value="GPROTEINBRPT"/>
</dbReference>
<dbReference type="GO" id="GO:0000724">
    <property type="term" value="P:double-strand break repair via homologous recombination"/>
    <property type="evidence" value="ECO:0007669"/>
    <property type="project" value="TreeGrafter"/>
</dbReference>
<dbReference type="PROSITE" id="PS50294">
    <property type="entry name" value="WD_REPEATS_REGION"/>
    <property type="match status" value="3"/>
</dbReference>
<feature type="compositionally biased region" description="Low complexity" evidence="5">
    <location>
        <begin position="958"/>
        <end position="968"/>
    </location>
</feature>
<feature type="repeat" description="WD" evidence="4">
    <location>
        <begin position="338"/>
        <end position="379"/>
    </location>
</feature>
<feature type="region of interest" description="Disordered" evidence="5">
    <location>
        <begin position="935"/>
        <end position="1083"/>
    </location>
</feature>
<dbReference type="PANTHER" id="PTHR19862">
    <property type="entry name" value="WD REPEAT-CONTAINING PROTEIN 48"/>
    <property type="match status" value="1"/>
</dbReference>
<dbReference type="Pfam" id="PF00400">
    <property type="entry name" value="WD40"/>
    <property type="match status" value="5"/>
</dbReference>
<feature type="repeat" description="WD" evidence="4">
    <location>
        <begin position="296"/>
        <end position="337"/>
    </location>
</feature>
<evidence type="ECO:0000256" key="1">
    <source>
        <dbReference type="ARBA" id="ARBA00006917"/>
    </source>
</evidence>
<feature type="compositionally biased region" description="Basic and acidic residues" evidence="5">
    <location>
        <begin position="843"/>
        <end position="855"/>
    </location>
</feature>
<feature type="compositionally biased region" description="Low complexity" evidence="5">
    <location>
        <begin position="45"/>
        <end position="59"/>
    </location>
</feature>
<keyword evidence="3" id="KW-0677">Repeat</keyword>
<feature type="compositionally biased region" description="Pro residues" evidence="5">
    <location>
        <begin position="1069"/>
        <end position="1083"/>
    </location>
</feature>
<dbReference type="CDD" id="cd17041">
    <property type="entry name" value="Ubl_WDR48"/>
    <property type="match status" value="1"/>
</dbReference>
<evidence type="ECO:0000313" key="7">
    <source>
        <dbReference type="Proteomes" id="UP000076727"/>
    </source>
</evidence>
<dbReference type="SUPFAM" id="SSF50978">
    <property type="entry name" value="WD40 repeat-like"/>
    <property type="match status" value="1"/>
</dbReference>
<keyword evidence="7" id="KW-1185">Reference proteome</keyword>
<dbReference type="OrthoDB" id="2421129at2759"/>
<dbReference type="Gene3D" id="2.130.10.10">
    <property type="entry name" value="YVTN repeat-like/Quinoprotein amine dehydrogenase"/>
    <property type="match status" value="2"/>
</dbReference>
<dbReference type="InterPro" id="IPR036322">
    <property type="entry name" value="WD40_repeat_dom_sf"/>
</dbReference>
<name>A0A165L8H8_9APHY</name>
<evidence type="ECO:0000313" key="6">
    <source>
        <dbReference type="EMBL" id="KZT64082.1"/>
    </source>
</evidence>
<organism evidence="6 7">
    <name type="scientific">Daedalea quercina L-15889</name>
    <dbReference type="NCBI Taxonomy" id="1314783"/>
    <lineage>
        <taxon>Eukaryota</taxon>
        <taxon>Fungi</taxon>
        <taxon>Dikarya</taxon>
        <taxon>Basidiomycota</taxon>
        <taxon>Agaricomycotina</taxon>
        <taxon>Agaricomycetes</taxon>
        <taxon>Polyporales</taxon>
        <taxon>Fomitopsis</taxon>
    </lineage>
</organism>
<feature type="region of interest" description="Disordered" evidence="5">
    <location>
        <begin position="480"/>
        <end position="573"/>
    </location>
</feature>
<dbReference type="PANTHER" id="PTHR19862:SF14">
    <property type="entry name" value="WD REPEAT-CONTAINING PROTEIN 48"/>
    <property type="match status" value="1"/>
</dbReference>
<feature type="repeat" description="WD" evidence="4">
    <location>
        <begin position="201"/>
        <end position="233"/>
    </location>
</feature>
<dbReference type="InterPro" id="IPR020472">
    <property type="entry name" value="WD40_PAC1"/>
</dbReference>
<evidence type="ECO:0000256" key="3">
    <source>
        <dbReference type="ARBA" id="ARBA00022737"/>
    </source>
</evidence>
<feature type="region of interest" description="Disordered" evidence="5">
    <location>
        <begin position="843"/>
        <end position="897"/>
    </location>
</feature>
<protein>
    <submittedName>
        <fullName evidence="6">WD40 repeat-like protein</fullName>
    </submittedName>
</protein>
<feature type="compositionally biased region" description="Polar residues" evidence="5">
    <location>
        <begin position="1195"/>
        <end position="1208"/>
    </location>
</feature>
<feature type="repeat" description="WD" evidence="4">
    <location>
        <begin position="245"/>
        <end position="286"/>
    </location>
</feature>
<comment type="similarity">
    <text evidence="1">Belongs to the WD repeat WDR48 family.</text>
</comment>
<dbReference type="PROSITE" id="PS00678">
    <property type="entry name" value="WD_REPEATS_1"/>
    <property type="match status" value="1"/>
</dbReference>
<reference evidence="6 7" key="1">
    <citation type="journal article" date="2016" name="Mol. Biol. Evol.">
        <title>Comparative Genomics of Early-Diverging Mushroom-Forming Fungi Provides Insights into the Origins of Lignocellulose Decay Capabilities.</title>
        <authorList>
            <person name="Nagy L.G."/>
            <person name="Riley R."/>
            <person name="Tritt A."/>
            <person name="Adam C."/>
            <person name="Daum C."/>
            <person name="Floudas D."/>
            <person name="Sun H."/>
            <person name="Yadav J.S."/>
            <person name="Pangilinan J."/>
            <person name="Larsson K.H."/>
            <person name="Matsuura K."/>
            <person name="Barry K."/>
            <person name="Labutti K."/>
            <person name="Kuo R."/>
            <person name="Ohm R.A."/>
            <person name="Bhattacharya S.S."/>
            <person name="Shirouzu T."/>
            <person name="Yoshinaga Y."/>
            <person name="Martin F.M."/>
            <person name="Grigoriev I.V."/>
            <person name="Hibbett D.S."/>
        </authorList>
    </citation>
    <scope>NUCLEOTIDE SEQUENCE [LARGE SCALE GENOMIC DNA]</scope>
    <source>
        <strain evidence="6 7">L-15889</strain>
    </source>
</reference>
<dbReference type="InterPro" id="IPR019775">
    <property type="entry name" value="WD40_repeat_CS"/>
</dbReference>
<feature type="compositionally biased region" description="Low complexity" evidence="5">
    <location>
        <begin position="545"/>
        <end position="556"/>
    </location>
</feature>
<evidence type="ECO:0000256" key="5">
    <source>
        <dbReference type="SAM" id="MobiDB-lite"/>
    </source>
</evidence>
<dbReference type="GO" id="GO:0043130">
    <property type="term" value="F:ubiquitin binding"/>
    <property type="evidence" value="ECO:0007669"/>
    <property type="project" value="TreeGrafter"/>
</dbReference>